<gene>
    <name evidence="1" type="ORF">BPAE_0008g00390</name>
</gene>
<dbReference type="Proteomes" id="UP000297910">
    <property type="component" value="Unassembled WGS sequence"/>
</dbReference>
<dbReference type="Gene3D" id="2.170.15.10">
    <property type="entry name" value="Proaerolysin, chain A, domain 3"/>
    <property type="match status" value="1"/>
</dbReference>
<reference evidence="1 2" key="1">
    <citation type="submission" date="2017-12" db="EMBL/GenBank/DDBJ databases">
        <title>Comparative genomics of Botrytis spp.</title>
        <authorList>
            <person name="Valero-Jimenez C.A."/>
            <person name="Tapia P."/>
            <person name="Veloso J."/>
            <person name="Silva-Moreno E."/>
            <person name="Staats M."/>
            <person name="Valdes J.H."/>
            <person name="Van Kan J.A.L."/>
        </authorList>
    </citation>
    <scope>NUCLEOTIDE SEQUENCE [LARGE SCALE GENOMIC DNA]</scope>
    <source>
        <strain evidence="1 2">Bp0003</strain>
    </source>
</reference>
<organism evidence="1 2">
    <name type="scientific">Botrytis paeoniae</name>
    <dbReference type="NCBI Taxonomy" id="278948"/>
    <lineage>
        <taxon>Eukaryota</taxon>
        <taxon>Fungi</taxon>
        <taxon>Dikarya</taxon>
        <taxon>Ascomycota</taxon>
        <taxon>Pezizomycotina</taxon>
        <taxon>Leotiomycetes</taxon>
        <taxon>Helotiales</taxon>
        <taxon>Sclerotiniaceae</taxon>
        <taxon>Botrytis</taxon>
    </lineage>
</organism>
<evidence type="ECO:0000313" key="2">
    <source>
        <dbReference type="Proteomes" id="UP000297910"/>
    </source>
</evidence>
<dbReference type="AlphaFoldDB" id="A0A4Z1G7Q6"/>
<dbReference type="Pfam" id="PF03318">
    <property type="entry name" value="ETX_MTX2"/>
    <property type="match status" value="1"/>
</dbReference>
<evidence type="ECO:0000313" key="1">
    <source>
        <dbReference type="EMBL" id="TGO30047.1"/>
    </source>
</evidence>
<protein>
    <submittedName>
        <fullName evidence="1">Uncharacterized protein</fullName>
    </submittedName>
</protein>
<name>A0A4Z1G7Q6_9HELO</name>
<keyword evidence="2" id="KW-1185">Reference proteome</keyword>
<dbReference type="EMBL" id="PQXI01000008">
    <property type="protein sequence ID" value="TGO30047.1"/>
    <property type="molecule type" value="Genomic_DNA"/>
</dbReference>
<proteinExistence type="predicted"/>
<dbReference type="SUPFAM" id="SSF56973">
    <property type="entry name" value="Aerolisin/ETX pore-forming domain"/>
    <property type="match status" value="1"/>
</dbReference>
<dbReference type="InterPro" id="IPR004991">
    <property type="entry name" value="Aerolysin-like"/>
</dbReference>
<sequence>MADADLEYLTNLLTPAHNGISIDQTSASNLADSNVPQILSGSISLFTDPNCSGTRTDICLEDYAINQRHAITSAQLDATTVVLYNLPHGTVVTLIGARPDDPVNIADYKNCDCVVDLVGYNHTKLCTLPETGLNDDLSMFFWRKVDLRMGVVELFCRSDFTHARVNLWLCEWEPGVVHSLEGWDINDDASSARWRTLLDRQSVILYQYSDGTGKTYNNIKGWGGIKQISDFSDVDFNDTASAWKWEAANPIKEIIAPFTITSTASSSSVGLTSVVDGTNDSDQVQPVVVTLNNTKEQTVTVQTSDQHVVGVSSTFSTTATEGVEGVASDSATWSVSLNYSYTHTDTVTRSDTQTVGLNISQTINAPPHTTYVATLLVTIGRLPPTEYHTTAQRWYTSPVTGSEVDPANNNWYKRVEDVKVTIDGSLACHTSTNIKTTPL</sequence>
<accession>A0A4Z1G7Q6</accession>
<comment type="caution">
    <text evidence="1">The sequence shown here is derived from an EMBL/GenBank/DDBJ whole genome shotgun (WGS) entry which is preliminary data.</text>
</comment>